<feature type="domain" description="FecR N-terminal" evidence="2">
    <location>
        <begin position="12"/>
        <end position="54"/>
    </location>
</feature>
<dbReference type="PANTHER" id="PTHR30273">
    <property type="entry name" value="PERIPLASMIC SIGNAL SENSOR AND SIGMA FACTOR ACTIVATOR FECR-RELATED"/>
    <property type="match status" value="1"/>
</dbReference>
<dbReference type="InterPro" id="IPR006860">
    <property type="entry name" value="FecR"/>
</dbReference>
<reference evidence="3 4" key="1">
    <citation type="submission" date="2012-09" db="EMBL/GenBank/DDBJ databases">
        <title>Draft Genome Sequences of 6 Strains from Genus Thauera.</title>
        <authorList>
            <person name="Liu B."/>
            <person name="Shapleigh J.P."/>
            <person name="Frostegard A.H."/>
        </authorList>
    </citation>
    <scope>NUCLEOTIDE SEQUENCE [LARGE SCALE GENOMIC DNA]</scope>
    <source>
        <strain evidence="4">47Lol / DSM 12138</strain>
    </source>
</reference>
<dbReference type="EMBL" id="AMXE01000002">
    <property type="protein sequence ID" value="ENO90492.1"/>
    <property type="molecule type" value="Genomic_DNA"/>
</dbReference>
<dbReference type="Gene3D" id="2.60.120.1440">
    <property type="match status" value="1"/>
</dbReference>
<dbReference type="Pfam" id="PF16220">
    <property type="entry name" value="DUF4880"/>
    <property type="match status" value="1"/>
</dbReference>
<evidence type="ECO:0000259" key="2">
    <source>
        <dbReference type="Pfam" id="PF16220"/>
    </source>
</evidence>
<dbReference type="GO" id="GO:0016989">
    <property type="term" value="F:sigma factor antagonist activity"/>
    <property type="evidence" value="ECO:0007669"/>
    <property type="project" value="TreeGrafter"/>
</dbReference>
<dbReference type="InterPro" id="IPR012373">
    <property type="entry name" value="Ferrdict_sens_TM"/>
</dbReference>
<evidence type="ECO:0000313" key="4">
    <source>
        <dbReference type="Proteomes" id="UP000013232"/>
    </source>
</evidence>
<feature type="domain" description="FecR protein" evidence="1">
    <location>
        <begin position="115"/>
        <end position="204"/>
    </location>
</feature>
<comment type="caution">
    <text evidence="3">The sequence shown here is derived from an EMBL/GenBank/DDBJ whole genome shotgun (WGS) entry which is preliminary data.</text>
</comment>
<dbReference type="Proteomes" id="UP000013232">
    <property type="component" value="Unassembled WGS sequence"/>
</dbReference>
<evidence type="ECO:0000259" key="1">
    <source>
        <dbReference type="Pfam" id="PF04773"/>
    </source>
</evidence>
<accession>N6Z7F4</accession>
<dbReference type="InterPro" id="IPR032623">
    <property type="entry name" value="FecR_N"/>
</dbReference>
<evidence type="ECO:0000313" key="3">
    <source>
        <dbReference type="EMBL" id="ENO90492.1"/>
    </source>
</evidence>
<dbReference type="RefSeq" id="WP_004332730.1">
    <property type="nucleotide sequence ID" value="NZ_AMXE01000002.1"/>
</dbReference>
<dbReference type="Pfam" id="PF04773">
    <property type="entry name" value="FecR"/>
    <property type="match status" value="1"/>
</dbReference>
<dbReference type="STRING" id="1123367.GCA_000621305_02416"/>
<organism evidence="3 4">
    <name type="scientific">Thauera linaloolentis (strain DSM 12138 / JCM 21573 / CCUG 41526 / CIP 105981 / IAM 15112 / NBRC 102519 / 47Lol)</name>
    <dbReference type="NCBI Taxonomy" id="1123367"/>
    <lineage>
        <taxon>Bacteria</taxon>
        <taxon>Pseudomonadati</taxon>
        <taxon>Pseudomonadota</taxon>
        <taxon>Betaproteobacteria</taxon>
        <taxon>Rhodocyclales</taxon>
        <taxon>Zoogloeaceae</taxon>
        <taxon>Thauera</taxon>
    </lineage>
</organism>
<proteinExistence type="predicted"/>
<keyword evidence="4" id="KW-1185">Reference proteome</keyword>
<name>N6Z7F4_THAL4</name>
<dbReference type="OrthoDB" id="1100567at2"/>
<sequence>MSRCALPRDVLEAAAHWYVQLNDEAARPDEHAAWERWLAADATHREAWERMQALEQRLNSLPGDVAQATLGTASAARAKRRRTVKLLTLLLSAGTVGALLPDIETGWRIARADQRTGTGERRRIELADGGTLDINTASAVDIDYGPDLRLLRLLSGEIMVQTANDPRPFEVHIEHGAIRALRTRFSVRRDDGQTHIAVFEHAVEIRPHTGPVVRIDHGQQTAFSAHGVSAPAPLEPGAGAWRDGKLIALDRRLDDFLAELERHRPGRIACAPEVAGLRLSGTFRLHDTDAVLETIAESLPVRLRHLTRYWVKVEAAREKTG</sequence>
<protein>
    <submittedName>
        <fullName evidence="3">Fec operon regulator FecR</fullName>
    </submittedName>
</protein>
<dbReference type="PANTHER" id="PTHR30273:SF2">
    <property type="entry name" value="PROTEIN FECR"/>
    <property type="match status" value="1"/>
</dbReference>
<dbReference type="PIRSF" id="PIRSF018266">
    <property type="entry name" value="FecR"/>
    <property type="match status" value="1"/>
</dbReference>
<gene>
    <name evidence="3" type="ORF">C666_01270</name>
</gene>
<dbReference type="AlphaFoldDB" id="N6Z7F4"/>
<dbReference type="eggNOG" id="COG3712">
    <property type="taxonomic scope" value="Bacteria"/>
</dbReference>